<comment type="caution">
    <text evidence="2">The sequence shown here is derived from an EMBL/GenBank/DDBJ whole genome shotgun (WGS) entry which is preliminary data.</text>
</comment>
<dbReference type="EMBL" id="BMME01000001">
    <property type="protein sequence ID" value="GGJ97868.1"/>
    <property type="molecule type" value="Genomic_DNA"/>
</dbReference>
<evidence type="ECO:0000259" key="1">
    <source>
        <dbReference type="PROSITE" id="PS50943"/>
    </source>
</evidence>
<reference evidence="3" key="1">
    <citation type="journal article" date="2019" name="Int. J. Syst. Evol. Microbiol.">
        <title>The Global Catalogue of Microorganisms (GCM) 10K type strain sequencing project: providing services to taxonomists for standard genome sequencing and annotation.</title>
        <authorList>
            <consortium name="The Broad Institute Genomics Platform"/>
            <consortium name="The Broad Institute Genome Sequencing Center for Infectious Disease"/>
            <person name="Wu L."/>
            <person name="Ma J."/>
        </authorList>
    </citation>
    <scope>NUCLEOTIDE SEQUENCE [LARGE SCALE GENOMIC DNA]</scope>
    <source>
        <strain evidence="3">CGMCC 1.8985</strain>
    </source>
</reference>
<dbReference type="RefSeq" id="WP_132985713.1">
    <property type="nucleotide sequence ID" value="NZ_BMME01000001.1"/>
</dbReference>
<proteinExistence type="predicted"/>
<organism evidence="2 3">
    <name type="scientific">Luteimonas terricola</name>
    <dbReference type="NCBI Taxonomy" id="645597"/>
    <lineage>
        <taxon>Bacteria</taxon>
        <taxon>Pseudomonadati</taxon>
        <taxon>Pseudomonadota</taxon>
        <taxon>Gammaproteobacteria</taxon>
        <taxon>Lysobacterales</taxon>
        <taxon>Lysobacteraceae</taxon>
        <taxon>Luteimonas</taxon>
    </lineage>
</organism>
<dbReference type="PROSITE" id="PS50943">
    <property type="entry name" value="HTH_CROC1"/>
    <property type="match status" value="1"/>
</dbReference>
<dbReference type="InterPro" id="IPR001387">
    <property type="entry name" value="Cro/C1-type_HTH"/>
</dbReference>
<name>A0ABQ2E713_9GAMM</name>
<feature type="domain" description="HTH cro/C1-type" evidence="1">
    <location>
        <begin position="45"/>
        <end position="76"/>
    </location>
</feature>
<protein>
    <recommendedName>
        <fullName evidence="1">HTH cro/C1-type domain-containing protein</fullName>
    </recommendedName>
</protein>
<dbReference type="Proteomes" id="UP000599009">
    <property type="component" value="Unassembled WGS sequence"/>
</dbReference>
<gene>
    <name evidence="2" type="ORF">GCM10011394_03490</name>
</gene>
<sequence length="137" mass="15211">MDIKHRRTAFAKRFNSALQKAGKDELSGEEVVKLLARQGVATTSQTVSNWRNAKYIPKLEQFEGIARMLGMDPGELAFGVPRTAETRASYGGKREEQSILDGLALLGDQEREVLLGLIRLLGSTRERPGRRRATAND</sequence>
<evidence type="ECO:0000313" key="2">
    <source>
        <dbReference type="EMBL" id="GGJ97868.1"/>
    </source>
</evidence>
<evidence type="ECO:0000313" key="3">
    <source>
        <dbReference type="Proteomes" id="UP000599009"/>
    </source>
</evidence>
<dbReference type="Gene3D" id="1.10.260.40">
    <property type="entry name" value="lambda repressor-like DNA-binding domains"/>
    <property type="match status" value="1"/>
</dbReference>
<dbReference type="InterPro" id="IPR010982">
    <property type="entry name" value="Lambda_DNA-bd_dom_sf"/>
</dbReference>
<keyword evidence="3" id="KW-1185">Reference proteome</keyword>
<accession>A0ABQ2E713</accession>